<name>A0A9D2M2W6_9FIRM</name>
<dbReference type="Gene3D" id="3.90.550.10">
    <property type="entry name" value="Spore Coat Polysaccharide Biosynthesis Protein SpsA, Chain A"/>
    <property type="match status" value="1"/>
</dbReference>
<comment type="caution">
    <text evidence="2">The sequence shown here is derived from an EMBL/GenBank/DDBJ whole genome shotgun (WGS) entry which is preliminary data.</text>
</comment>
<reference evidence="2" key="2">
    <citation type="submission" date="2021-04" db="EMBL/GenBank/DDBJ databases">
        <authorList>
            <person name="Gilroy R."/>
        </authorList>
    </citation>
    <scope>NUCLEOTIDE SEQUENCE</scope>
    <source>
        <strain evidence="2">ChiBcec8-14828</strain>
    </source>
</reference>
<feature type="domain" description="Glycosyltransferase 2-like" evidence="1">
    <location>
        <begin position="9"/>
        <end position="191"/>
    </location>
</feature>
<evidence type="ECO:0000313" key="3">
    <source>
        <dbReference type="Proteomes" id="UP000824209"/>
    </source>
</evidence>
<accession>A0A9D2M2W6</accession>
<dbReference type="InterPro" id="IPR001173">
    <property type="entry name" value="Glyco_trans_2-like"/>
</dbReference>
<dbReference type="Pfam" id="PF00535">
    <property type="entry name" value="Glycos_transf_2"/>
    <property type="match status" value="1"/>
</dbReference>
<gene>
    <name evidence="2" type="ORF">H9943_08840</name>
</gene>
<dbReference type="SUPFAM" id="SSF53448">
    <property type="entry name" value="Nucleotide-diphospho-sugar transferases"/>
    <property type="match status" value="1"/>
</dbReference>
<dbReference type="PANTHER" id="PTHR43179">
    <property type="entry name" value="RHAMNOSYLTRANSFERASE WBBL"/>
    <property type="match status" value="1"/>
</dbReference>
<dbReference type="Proteomes" id="UP000824209">
    <property type="component" value="Unassembled WGS sequence"/>
</dbReference>
<evidence type="ECO:0000259" key="1">
    <source>
        <dbReference type="Pfam" id="PF00535"/>
    </source>
</evidence>
<dbReference type="InterPro" id="IPR029044">
    <property type="entry name" value="Nucleotide-diphossugar_trans"/>
</dbReference>
<dbReference type="PANTHER" id="PTHR43179:SF10">
    <property type="entry name" value="GLYCOSYL TRANSFERASE"/>
    <property type="match status" value="1"/>
</dbReference>
<sequence length="258" mass="29937">MEKTPVTAGIVTYNGYEEAVQAARSVLQHTKGVDLHLFLIDNHSPDGTGERLRNTDFGEHATVLCLEKNIGFGSGHNQVLPHLNSRYHAVINPDIELTEDSITALCAWMDEHPDVVMATPRLRFPSGQEQFTAKRRPTFAALLARQVPLPFLKKVERHYLMLDEDLSVPREIDFCTGCFFVMRSDVYEKIGGFDEEYFMYVEDADITRKAQAYGKVMYVPVTTVTHAWHRDANRKWKNFWMQVHSMFRYWKKWGFRLF</sequence>
<dbReference type="AlphaFoldDB" id="A0A9D2M2W6"/>
<evidence type="ECO:0000313" key="2">
    <source>
        <dbReference type="EMBL" id="HJB40485.1"/>
    </source>
</evidence>
<reference evidence="2" key="1">
    <citation type="journal article" date="2021" name="PeerJ">
        <title>Extensive microbial diversity within the chicken gut microbiome revealed by metagenomics and culture.</title>
        <authorList>
            <person name="Gilroy R."/>
            <person name="Ravi A."/>
            <person name="Getino M."/>
            <person name="Pursley I."/>
            <person name="Horton D.L."/>
            <person name="Alikhan N.F."/>
            <person name="Baker D."/>
            <person name="Gharbi K."/>
            <person name="Hall N."/>
            <person name="Watson M."/>
            <person name="Adriaenssens E.M."/>
            <person name="Foster-Nyarko E."/>
            <person name="Jarju S."/>
            <person name="Secka A."/>
            <person name="Antonio M."/>
            <person name="Oren A."/>
            <person name="Chaudhuri R.R."/>
            <person name="La Ragione R."/>
            <person name="Hildebrand F."/>
            <person name="Pallen M.J."/>
        </authorList>
    </citation>
    <scope>NUCLEOTIDE SEQUENCE</scope>
    <source>
        <strain evidence="2">ChiBcec8-14828</strain>
    </source>
</reference>
<protein>
    <submittedName>
        <fullName evidence="2">Glycosyltransferase family 2 protein</fullName>
    </submittedName>
</protein>
<dbReference type="CDD" id="cd04186">
    <property type="entry name" value="GT_2_like_c"/>
    <property type="match status" value="1"/>
</dbReference>
<organism evidence="2 3">
    <name type="scientific">Candidatus Ruthenibacterium avium</name>
    <dbReference type="NCBI Taxonomy" id="2838751"/>
    <lineage>
        <taxon>Bacteria</taxon>
        <taxon>Bacillati</taxon>
        <taxon>Bacillota</taxon>
        <taxon>Clostridia</taxon>
        <taxon>Eubacteriales</taxon>
        <taxon>Oscillospiraceae</taxon>
        <taxon>Ruthenibacterium</taxon>
    </lineage>
</organism>
<proteinExistence type="predicted"/>
<dbReference type="EMBL" id="DWYA01000077">
    <property type="protein sequence ID" value="HJB40485.1"/>
    <property type="molecule type" value="Genomic_DNA"/>
</dbReference>